<keyword evidence="4" id="KW-0503">Monooxygenase</keyword>
<dbReference type="InterPro" id="IPR011251">
    <property type="entry name" value="Luciferase-like_dom"/>
</dbReference>
<dbReference type="NCBIfam" id="TIGR03571">
    <property type="entry name" value="lucif_BA3436"/>
    <property type="match status" value="1"/>
</dbReference>
<evidence type="ECO:0000256" key="4">
    <source>
        <dbReference type="ARBA" id="ARBA00023033"/>
    </source>
</evidence>
<evidence type="ECO:0000313" key="6">
    <source>
        <dbReference type="EMBL" id="RST89026.1"/>
    </source>
</evidence>
<accession>A0A3S0A4W5</accession>
<organism evidence="6 7">
    <name type="scientific">Vagococcus humatus</name>
    <dbReference type="NCBI Taxonomy" id="1889241"/>
    <lineage>
        <taxon>Bacteria</taxon>
        <taxon>Bacillati</taxon>
        <taxon>Bacillota</taxon>
        <taxon>Bacilli</taxon>
        <taxon>Lactobacillales</taxon>
        <taxon>Enterococcaceae</taxon>
        <taxon>Vagococcus</taxon>
    </lineage>
</organism>
<dbReference type="GO" id="GO:0016705">
    <property type="term" value="F:oxidoreductase activity, acting on paired donors, with incorporation or reduction of molecular oxygen"/>
    <property type="evidence" value="ECO:0007669"/>
    <property type="project" value="InterPro"/>
</dbReference>
<evidence type="ECO:0000256" key="1">
    <source>
        <dbReference type="ARBA" id="ARBA00022630"/>
    </source>
</evidence>
<dbReference type="InterPro" id="IPR036661">
    <property type="entry name" value="Luciferase-like_sf"/>
</dbReference>
<dbReference type="PANTHER" id="PTHR30011">
    <property type="entry name" value="ALKANESULFONATE MONOOXYGENASE-RELATED"/>
    <property type="match status" value="1"/>
</dbReference>
<dbReference type="Proteomes" id="UP000277864">
    <property type="component" value="Unassembled WGS sequence"/>
</dbReference>
<dbReference type="InterPro" id="IPR051260">
    <property type="entry name" value="Diverse_substr_monoxygenases"/>
</dbReference>
<keyword evidence="2" id="KW-0288">FMN</keyword>
<dbReference type="EMBL" id="PXZH01000003">
    <property type="protein sequence ID" value="RST89026.1"/>
    <property type="molecule type" value="Genomic_DNA"/>
</dbReference>
<dbReference type="OrthoDB" id="7239898at2"/>
<dbReference type="SUPFAM" id="SSF51679">
    <property type="entry name" value="Bacterial luciferase-like"/>
    <property type="match status" value="1"/>
</dbReference>
<gene>
    <name evidence="6" type="ORF">C7P63_06965</name>
</gene>
<keyword evidence="1" id="KW-0285">Flavoprotein</keyword>
<dbReference type="Gene3D" id="3.20.20.30">
    <property type="entry name" value="Luciferase-like domain"/>
    <property type="match status" value="1"/>
</dbReference>
<proteinExistence type="predicted"/>
<protein>
    <submittedName>
        <fullName evidence="6">LLM class flavin-dependent oxidoreductase</fullName>
    </submittedName>
</protein>
<keyword evidence="3" id="KW-0560">Oxidoreductase</keyword>
<reference evidence="6 7" key="1">
    <citation type="submission" date="2018-03" db="EMBL/GenBank/DDBJ databases">
        <authorList>
            <person name="Gulvik C.A."/>
        </authorList>
    </citation>
    <scope>NUCLEOTIDE SEQUENCE [LARGE SCALE GENOMIC DNA]</scope>
    <source>
        <strain evidence="6 7">JCM 31581</strain>
    </source>
</reference>
<evidence type="ECO:0000256" key="3">
    <source>
        <dbReference type="ARBA" id="ARBA00023002"/>
    </source>
</evidence>
<feature type="domain" description="Luciferase-like" evidence="5">
    <location>
        <begin position="19"/>
        <end position="230"/>
    </location>
</feature>
<comment type="caution">
    <text evidence="6">The sequence shown here is derived from an EMBL/GenBank/DDBJ whole genome shotgun (WGS) entry which is preliminary data.</text>
</comment>
<evidence type="ECO:0000256" key="2">
    <source>
        <dbReference type="ARBA" id="ARBA00022643"/>
    </source>
</evidence>
<dbReference type="AlphaFoldDB" id="A0A3S0A4W5"/>
<dbReference type="Pfam" id="PF00296">
    <property type="entry name" value="Bac_luciferase"/>
    <property type="match status" value="1"/>
</dbReference>
<dbReference type="InterPro" id="IPR020020">
    <property type="entry name" value="Luciferase-type_oxidoreductase"/>
</dbReference>
<sequence length="313" mass="35713">MFKNNVTYQRTFKKNKLTLGMFVPIDAYPGDFTKDPLESQIKRIQQLEQAGLAAIWMRDIPMLDPMFGDAGQLYDPLVYLPFLAAHTQQIGLGIGSLILPIRHPIHLAKTTASIQALSNNRLLLGVASGDRPMEFPAFHISMEERGQLFREAMTSMRKIWQESFPRIETSQVSLVGEGDILPKPSVDIPMFVTGSSRQTVQWIGENSDGWMYYPRNLYFQKRALEDWDKATNGVFKPFLQSLYIDLTEDPDEQPTPIHLGFRLGRNPLIDFLEQLQTIGVNHVLLNIKYSTRPVCDVLDELAKYVIPKFPINE</sequence>
<dbReference type="RefSeq" id="WP_125943453.1">
    <property type="nucleotide sequence ID" value="NZ_PXZH01000003.1"/>
</dbReference>
<dbReference type="GO" id="GO:0004497">
    <property type="term" value="F:monooxygenase activity"/>
    <property type="evidence" value="ECO:0007669"/>
    <property type="project" value="UniProtKB-KW"/>
</dbReference>
<dbReference type="PANTHER" id="PTHR30011:SF16">
    <property type="entry name" value="C2H2 FINGER DOMAIN TRANSCRIPTION FACTOR (EUROFUNG)-RELATED"/>
    <property type="match status" value="1"/>
</dbReference>
<evidence type="ECO:0000313" key="7">
    <source>
        <dbReference type="Proteomes" id="UP000277864"/>
    </source>
</evidence>
<keyword evidence="7" id="KW-1185">Reference proteome</keyword>
<name>A0A3S0A4W5_9ENTE</name>
<evidence type="ECO:0000259" key="5">
    <source>
        <dbReference type="Pfam" id="PF00296"/>
    </source>
</evidence>